<dbReference type="Pfam" id="PF08239">
    <property type="entry name" value="SH3_3"/>
    <property type="match status" value="5"/>
</dbReference>
<dbReference type="SUPFAM" id="SSF53187">
    <property type="entry name" value="Zn-dependent exopeptidases"/>
    <property type="match status" value="1"/>
</dbReference>
<dbReference type="PROSITE" id="PS51781">
    <property type="entry name" value="SH3B"/>
    <property type="match status" value="5"/>
</dbReference>
<reference evidence="7" key="1">
    <citation type="submission" date="2016-10" db="EMBL/GenBank/DDBJ databases">
        <authorList>
            <person name="Varghese N."/>
            <person name="Submissions S."/>
        </authorList>
    </citation>
    <scope>NUCLEOTIDE SEQUENCE [LARGE SCALE GENOMIC DNA]</scope>
    <source>
        <strain evidence="7">DSM 3669</strain>
    </source>
</reference>
<dbReference type="Gene3D" id="2.60.40.3500">
    <property type="match status" value="1"/>
</dbReference>
<gene>
    <name evidence="6" type="ORF">SAMN05660706_12613</name>
</gene>
<dbReference type="Pfam" id="PF11741">
    <property type="entry name" value="AMIN"/>
    <property type="match status" value="1"/>
</dbReference>
<dbReference type="AlphaFoldDB" id="A0A1I6E528"/>
<dbReference type="SMART" id="SM00287">
    <property type="entry name" value="SH3b"/>
    <property type="match status" value="5"/>
</dbReference>
<dbReference type="Pfam" id="PF01520">
    <property type="entry name" value="Amidase_3"/>
    <property type="match status" value="1"/>
</dbReference>
<keyword evidence="1" id="KW-0378">Hydrolase</keyword>
<dbReference type="Gene3D" id="3.40.630.40">
    <property type="entry name" value="Zn-dependent exopeptidases"/>
    <property type="match status" value="1"/>
</dbReference>
<keyword evidence="2" id="KW-0961">Cell wall biogenesis/degradation</keyword>
<keyword evidence="7" id="KW-1185">Reference proteome</keyword>
<dbReference type="CDD" id="cd02696">
    <property type="entry name" value="MurNAc-LAA"/>
    <property type="match status" value="1"/>
</dbReference>
<feature type="domain" description="SH3b" evidence="5">
    <location>
        <begin position="34"/>
        <end position="96"/>
    </location>
</feature>
<dbReference type="SMART" id="SM00646">
    <property type="entry name" value="Ami_3"/>
    <property type="match status" value="1"/>
</dbReference>
<dbReference type="RefSeq" id="WP_092485757.1">
    <property type="nucleotide sequence ID" value="NZ_FOYM01000026.1"/>
</dbReference>
<dbReference type="InterPro" id="IPR002508">
    <property type="entry name" value="MurNAc-LAA_cat"/>
</dbReference>
<protein>
    <submittedName>
        <fullName evidence="6">N-acetylmuramoyl-L-alanine amidase</fullName>
    </submittedName>
</protein>
<accession>A0A1I6E528</accession>
<dbReference type="PANTHER" id="PTHR30404">
    <property type="entry name" value="N-ACETYLMURAMOYL-L-ALANINE AMIDASE"/>
    <property type="match status" value="1"/>
</dbReference>
<dbReference type="GO" id="GO:0030288">
    <property type="term" value="C:outer membrane-bounded periplasmic space"/>
    <property type="evidence" value="ECO:0007669"/>
    <property type="project" value="TreeGrafter"/>
</dbReference>
<dbReference type="OrthoDB" id="9813450at2"/>
<dbReference type="GO" id="GO:0071555">
    <property type="term" value="P:cell wall organization"/>
    <property type="evidence" value="ECO:0007669"/>
    <property type="project" value="UniProtKB-KW"/>
</dbReference>
<feature type="domain" description="SH3b" evidence="5">
    <location>
        <begin position="276"/>
        <end position="338"/>
    </location>
</feature>
<organism evidence="6 7">
    <name type="scientific">Desulfoscipio geothermicus DSM 3669</name>
    <dbReference type="NCBI Taxonomy" id="1121426"/>
    <lineage>
        <taxon>Bacteria</taxon>
        <taxon>Bacillati</taxon>
        <taxon>Bacillota</taxon>
        <taxon>Clostridia</taxon>
        <taxon>Eubacteriales</taxon>
        <taxon>Desulfallaceae</taxon>
        <taxon>Desulfoscipio</taxon>
    </lineage>
</organism>
<sequence>MGKCKSWKQIFKKGMIISLLCASSYFAFTSAAPAATQLVVDSNTLNVRGGPGTNHSIVAQVHKGDQFTALDARGDWYKIKVDGKEGWVAGWLVNARQVSDASAKKAVVQTSTLNVRSGPGTDHRVVGKVYSGNTLPVLTTEGDWVKVQLPGGQTGWLAGWLVKIEQASAGSSTAPAKQQPAAPAKVKQATITASRLNVRSGPDISYGIVSKVNKDEKYTVIDSNGQWLKISLPGGKSGWIAGWLASVKEVAITPPAAPATGSQSPAQKQQVATAKLKQATITASRLNVRAGPNTSYSTVAKVNQGEKYTVIDSNGQWLKISLPGGQSGWIAGWFANVNEIAVTPPTAPGQDNPAGQSAGTVVAVVKDNLVNVRGGPGTQHGIISQVSRGQRFGVLERAGDWYKVKLEGGVAGWVAGWLVNVEKAEASPAPGDPLVETEDTDQSGEQQPGQPVKLDKIEVREENEHTLVSIKASDRLNYDMFMLTNPERLVIDLKNTDLGDLPAKVEVDTKAVARMRTGWFSTEPPVVRLVFDLKKAVVSMDKLSQDRKQLDLDIYIPEIGSFLQGHVIAIDPGHGGKDPGAKGPTGLQEKDVNLDIALKLAKLLAENGAKVVLTRSDDRFVDLYERTAIAERNGAEVLLSIHVNANPKQNINGTSTYYRRDDGDIAPGVSQADNRRLAGAIQSELLRALGRRSLGVLQANFVVLRTSSVPAALAEIAFISNPEEEQMLRQETVRLKVAEALAHGLNNYFAN</sequence>
<dbReference type="InterPro" id="IPR021731">
    <property type="entry name" value="AMIN_dom"/>
</dbReference>
<dbReference type="EMBL" id="FOYM01000026">
    <property type="protein sequence ID" value="SFR12816.1"/>
    <property type="molecule type" value="Genomic_DNA"/>
</dbReference>
<evidence type="ECO:0000256" key="1">
    <source>
        <dbReference type="ARBA" id="ARBA00022801"/>
    </source>
</evidence>
<proteinExistence type="predicted"/>
<feature type="chain" id="PRO_5011728290" evidence="4">
    <location>
        <begin position="35"/>
        <end position="751"/>
    </location>
</feature>
<keyword evidence="4" id="KW-0732">Signal</keyword>
<dbReference type="InterPro" id="IPR003646">
    <property type="entry name" value="SH3-like_bac-type"/>
</dbReference>
<evidence type="ECO:0000256" key="2">
    <source>
        <dbReference type="ARBA" id="ARBA00023316"/>
    </source>
</evidence>
<dbReference type="Proteomes" id="UP000199584">
    <property type="component" value="Unassembled WGS sequence"/>
</dbReference>
<dbReference type="Gene3D" id="2.30.30.40">
    <property type="entry name" value="SH3 Domains"/>
    <property type="match status" value="5"/>
</dbReference>
<evidence type="ECO:0000313" key="6">
    <source>
        <dbReference type="EMBL" id="SFR12816.1"/>
    </source>
</evidence>
<dbReference type="GO" id="GO:0009253">
    <property type="term" value="P:peptidoglycan catabolic process"/>
    <property type="evidence" value="ECO:0007669"/>
    <property type="project" value="InterPro"/>
</dbReference>
<evidence type="ECO:0000259" key="5">
    <source>
        <dbReference type="PROSITE" id="PS51781"/>
    </source>
</evidence>
<feature type="region of interest" description="Disordered" evidence="3">
    <location>
        <begin position="426"/>
        <end position="452"/>
    </location>
</feature>
<evidence type="ECO:0000256" key="4">
    <source>
        <dbReference type="SAM" id="SignalP"/>
    </source>
</evidence>
<evidence type="ECO:0000256" key="3">
    <source>
        <dbReference type="SAM" id="MobiDB-lite"/>
    </source>
</evidence>
<dbReference type="GO" id="GO:0008745">
    <property type="term" value="F:N-acetylmuramoyl-L-alanine amidase activity"/>
    <property type="evidence" value="ECO:0007669"/>
    <property type="project" value="InterPro"/>
</dbReference>
<dbReference type="PANTHER" id="PTHR30404:SF0">
    <property type="entry name" value="N-ACETYLMURAMOYL-L-ALANINE AMIDASE AMIC"/>
    <property type="match status" value="1"/>
</dbReference>
<name>A0A1I6E528_9FIRM</name>
<feature type="domain" description="SH3b" evidence="5">
    <location>
        <begin position="103"/>
        <end position="165"/>
    </location>
</feature>
<feature type="domain" description="SH3b" evidence="5">
    <location>
        <begin position="360"/>
        <end position="422"/>
    </location>
</feature>
<evidence type="ECO:0000313" key="7">
    <source>
        <dbReference type="Proteomes" id="UP000199584"/>
    </source>
</evidence>
<feature type="domain" description="SH3b" evidence="5">
    <location>
        <begin position="186"/>
        <end position="248"/>
    </location>
</feature>
<dbReference type="STRING" id="39060.SAMN05660706_12613"/>
<feature type="signal peptide" evidence="4">
    <location>
        <begin position="1"/>
        <end position="34"/>
    </location>
</feature>
<dbReference type="InterPro" id="IPR050695">
    <property type="entry name" value="N-acetylmuramoyl_amidase_3"/>
</dbReference>